<feature type="domain" description="NERD" evidence="1">
    <location>
        <begin position="41"/>
        <end position="156"/>
    </location>
</feature>
<dbReference type="AlphaFoldDB" id="A0A8J2ZZL7"/>
<protein>
    <recommendedName>
        <fullName evidence="1">NERD domain-containing protein</fullName>
    </recommendedName>
</protein>
<accession>A0A8J2ZZL7</accession>
<keyword evidence="3" id="KW-1185">Reference proteome</keyword>
<evidence type="ECO:0000313" key="2">
    <source>
        <dbReference type="EMBL" id="GGH86772.1"/>
    </source>
</evidence>
<organism evidence="2 3">
    <name type="scientific">Pullulanibacillus pueri</name>
    <dbReference type="NCBI Taxonomy" id="1437324"/>
    <lineage>
        <taxon>Bacteria</taxon>
        <taxon>Bacillati</taxon>
        <taxon>Bacillota</taxon>
        <taxon>Bacilli</taxon>
        <taxon>Bacillales</taxon>
        <taxon>Sporolactobacillaceae</taxon>
        <taxon>Pullulanibacillus</taxon>
    </lineage>
</organism>
<sequence length="324" mass="37763">MMKKFRDNYSIVKELAALKRYLRKGHAKASLIAADYQRYESGLRGEQSTDYYLSGLPKNDYYIYRGLRLLSDQYAFQMDTLLMNSRFLLPIETKNHAGIIEIDENNHFFHIVNGNRIKIKSPLQQVSRQVYELQRWLIKKHLPNIPTPWLVVFSNPTTSIRNFSNDPLTKERVVTIEDLKEHVLNLTELFASKKASEKFTNSELKKINDYLLSHHSPKTTSILKSYNITIKDLETGVMCSQCQRFAMFYKNTLWHCPHCLATSPDAHVQALLDYFILIKSTITLKEGCHFLHLSSRNIVRRLFSTMNLKGQGHTRARQYSLPDK</sequence>
<gene>
    <name evidence="2" type="ORF">GCM10007096_35260</name>
</gene>
<reference evidence="2" key="2">
    <citation type="submission" date="2020-09" db="EMBL/GenBank/DDBJ databases">
        <authorList>
            <person name="Sun Q."/>
            <person name="Zhou Y."/>
        </authorList>
    </citation>
    <scope>NUCLEOTIDE SEQUENCE</scope>
    <source>
        <strain evidence="2">CGMCC 1.12777</strain>
    </source>
</reference>
<evidence type="ECO:0000313" key="3">
    <source>
        <dbReference type="Proteomes" id="UP000656813"/>
    </source>
</evidence>
<dbReference type="Pfam" id="PF08378">
    <property type="entry name" value="NERD"/>
    <property type="match status" value="1"/>
</dbReference>
<comment type="caution">
    <text evidence="2">The sequence shown here is derived from an EMBL/GenBank/DDBJ whole genome shotgun (WGS) entry which is preliminary data.</text>
</comment>
<proteinExistence type="predicted"/>
<evidence type="ECO:0000259" key="1">
    <source>
        <dbReference type="PROSITE" id="PS50965"/>
    </source>
</evidence>
<dbReference type="EMBL" id="BMFV01000034">
    <property type="protein sequence ID" value="GGH86772.1"/>
    <property type="molecule type" value="Genomic_DNA"/>
</dbReference>
<dbReference type="InterPro" id="IPR011528">
    <property type="entry name" value="NERD"/>
</dbReference>
<dbReference type="Proteomes" id="UP000656813">
    <property type="component" value="Unassembled WGS sequence"/>
</dbReference>
<name>A0A8J2ZZL7_9BACL</name>
<dbReference type="PROSITE" id="PS50965">
    <property type="entry name" value="NERD"/>
    <property type="match status" value="1"/>
</dbReference>
<reference evidence="2" key="1">
    <citation type="journal article" date="2014" name="Int. J. Syst. Evol. Microbiol.">
        <title>Complete genome sequence of Corynebacterium casei LMG S-19264T (=DSM 44701T), isolated from a smear-ripened cheese.</title>
        <authorList>
            <consortium name="US DOE Joint Genome Institute (JGI-PGF)"/>
            <person name="Walter F."/>
            <person name="Albersmeier A."/>
            <person name="Kalinowski J."/>
            <person name="Ruckert C."/>
        </authorList>
    </citation>
    <scope>NUCLEOTIDE SEQUENCE</scope>
    <source>
        <strain evidence="2">CGMCC 1.12777</strain>
    </source>
</reference>